<dbReference type="InterPro" id="IPR050730">
    <property type="entry name" value="UBX_domain-protein"/>
</dbReference>
<evidence type="ECO:0000256" key="1">
    <source>
        <dbReference type="ARBA" id="ARBA00004240"/>
    </source>
</evidence>
<dbReference type="Proteomes" id="UP000494040">
    <property type="component" value="Unassembled WGS sequence"/>
</dbReference>
<comment type="subcellular location">
    <subcellularLocation>
        <location evidence="1">Endoplasmic reticulum</location>
    </subcellularLocation>
</comment>
<dbReference type="OMA" id="PINTHLY"/>
<dbReference type="PROSITE" id="PS50033">
    <property type="entry name" value="UBX"/>
    <property type="match status" value="1"/>
</dbReference>
<dbReference type="Pfam" id="PF21021">
    <property type="entry name" value="FAF1"/>
    <property type="match status" value="1"/>
</dbReference>
<evidence type="ECO:0000256" key="3">
    <source>
        <dbReference type="SAM" id="MobiDB-lite"/>
    </source>
</evidence>
<dbReference type="InterPro" id="IPR001012">
    <property type="entry name" value="UBX_dom"/>
</dbReference>
<dbReference type="Pfam" id="PF00789">
    <property type="entry name" value="UBX"/>
    <property type="match status" value="1"/>
</dbReference>
<dbReference type="Gene3D" id="1.10.8.10">
    <property type="entry name" value="DNA helicase RuvA subunit, C-terminal domain"/>
    <property type="match status" value="1"/>
</dbReference>
<dbReference type="GO" id="GO:0005634">
    <property type="term" value="C:nucleus"/>
    <property type="evidence" value="ECO:0007669"/>
    <property type="project" value="TreeGrafter"/>
</dbReference>
<dbReference type="InterPro" id="IPR049483">
    <property type="entry name" value="FAF1_2-like_UAS"/>
</dbReference>
<evidence type="ECO:0000256" key="2">
    <source>
        <dbReference type="ARBA" id="ARBA00022824"/>
    </source>
</evidence>
<dbReference type="SUPFAM" id="SSF52833">
    <property type="entry name" value="Thioredoxin-like"/>
    <property type="match status" value="1"/>
</dbReference>
<dbReference type="CDD" id="cd22249">
    <property type="entry name" value="UDM1_RNF168_RNF169-like"/>
    <property type="match status" value="1"/>
</dbReference>
<reference evidence="5" key="1">
    <citation type="submission" date="2022-01" db="UniProtKB">
        <authorList>
            <consortium name="EnsemblMetazoa"/>
        </authorList>
    </citation>
    <scope>IDENTIFICATION</scope>
</reference>
<dbReference type="GO" id="GO:0005783">
    <property type="term" value="C:endoplasmic reticulum"/>
    <property type="evidence" value="ECO:0007669"/>
    <property type="project" value="UniProtKB-SubCell"/>
</dbReference>
<organism evidence="5 6">
    <name type="scientific">Cimex lectularius</name>
    <name type="common">Bed bug</name>
    <name type="synonym">Acanthia lectularia</name>
    <dbReference type="NCBI Taxonomy" id="79782"/>
    <lineage>
        <taxon>Eukaryota</taxon>
        <taxon>Metazoa</taxon>
        <taxon>Ecdysozoa</taxon>
        <taxon>Arthropoda</taxon>
        <taxon>Hexapoda</taxon>
        <taxon>Insecta</taxon>
        <taxon>Pterygota</taxon>
        <taxon>Neoptera</taxon>
        <taxon>Paraneoptera</taxon>
        <taxon>Hemiptera</taxon>
        <taxon>Heteroptera</taxon>
        <taxon>Panheteroptera</taxon>
        <taxon>Cimicomorpha</taxon>
        <taxon>Cimicidae</taxon>
        <taxon>Cimex</taxon>
    </lineage>
</organism>
<dbReference type="Pfam" id="PF14555">
    <property type="entry name" value="UBA_4"/>
    <property type="match status" value="1"/>
</dbReference>
<name>A0A8I6SDP5_CIMLE</name>
<evidence type="ECO:0000313" key="6">
    <source>
        <dbReference type="Proteomes" id="UP000494040"/>
    </source>
</evidence>
<dbReference type="EnsemblMetazoa" id="XM_014406225.2">
    <property type="protein sequence ID" value="XP_014261711.1"/>
    <property type="gene ID" value="LOC106673865"/>
</dbReference>
<keyword evidence="6" id="KW-1185">Reference proteome</keyword>
<dbReference type="Gene3D" id="3.40.30.10">
    <property type="entry name" value="Glutaredoxin"/>
    <property type="match status" value="1"/>
</dbReference>
<dbReference type="Gene3D" id="3.10.20.90">
    <property type="entry name" value="Phosphatidylinositol 3-kinase Catalytic Subunit, Chain A, domain 1"/>
    <property type="match status" value="2"/>
</dbReference>
<proteinExistence type="predicted"/>
<dbReference type="KEGG" id="clec:106673865"/>
<evidence type="ECO:0000259" key="4">
    <source>
        <dbReference type="PROSITE" id="PS50033"/>
    </source>
</evidence>
<dbReference type="SMART" id="SM00166">
    <property type="entry name" value="UBX"/>
    <property type="match status" value="1"/>
</dbReference>
<accession>A0A8I6SDP5</accession>
<feature type="domain" description="UBX" evidence="4">
    <location>
        <begin position="557"/>
        <end position="634"/>
    </location>
</feature>
<dbReference type="OrthoDB" id="1920064at2759"/>
<dbReference type="InterPro" id="IPR029071">
    <property type="entry name" value="Ubiquitin-like_domsf"/>
</dbReference>
<dbReference type="GO" id="GO:0043130">
    <property type="term" value="F:ubiquitin binding"/>
    <property type="evidence" value="ECO:0007669"/>
    <property type="project" value="TreeGrafter"/>
</dbReference>
<feature type="compositionally biased region" description="Basic and acidic residues" evidence="3">
    <location>
        <begin position="525"/>
        <end position="542"/>
    </location>
</feature>
<dbReference type="InterPro" id="IPR036249">
    <property type="entry name" value="Thioredoxin-like_sf"/>
</dbReference>
<sequence length="637" mass="72838">MSTINDSLSKMDEILINFQSCTGIEDATKAIQLLEQNDWNLEVALKNYFPESSQNDERSGHGNTRECAFCDGITVDSIPSGSGSNQIDVQVHYHENEVANFCVLDSIKLSQLKSLISSVTRYTPQEQILSGWSSEPESDDKTLAELGSTNRIHLFLITRPINTHLYNDDGLEKQLLTFANLSKSQDSELGIRKLKILDETSNRDYILIVYVETTVLTVKHYISFITGIPTGNQVWTGWPIESIDDTSWIGIVLPNIFYNCLKVRPRECFDSLDTDSSRESYEDASDSFNTDDEIFSSDITQEKIIPIIPKNVEDETVGSVHFIDGFMQRYGQTAPNFFPGSLEMAMAESCMKPAKDRRTLAVYLHHDGSPLSKTFCKDILCSEIVLHSFEHYTLFWGWDLTDESNKNMFLASSMKSLGPSITETVRNMTVTVLPVLLIVSKCHSVVKLSEVIYGATDLNKFVDVMMQIVSKTRQMQESELKNEEQRAIREREMAEQDLAFQESLFKDKAKAEAIKQKLLMESQEEERKRQKIEEDTEKKNKEQSNALAKISPEPTEDCKEIVTMKFRTPSGDTFHRRFLLTENVEVVFNYLLSKGYRLGEYKIMMSWPKREITLSEESKTLKDLNLHFQEVINIEER</sequence>
<dbReference type="PANTHER" id="PTHR23322:SF96">
    <property type="entry name" value="FAS-ASSOCIATED FACTOR 1"/>
    <property type="match status" value="1"/>
</dbReference>
<dbReference type="GO" id="GO:0036503">
    <property type="term" value="P:ERAD pathway"/>
    <property type="evidence" value="ECO:0007669"/>
    <property type="project" value="TreeGrafter"/>
</dbReference>
<dbReference type="InterPro" id="IPR006577">
    <property type="entry name" value="UAS"/>
</dbReference>
<dbReference type="SUPFAM" id="SSF46934">
    <property type="entry name" value="UBA-like"/>
    <property type="match status" value="1"/>
</dbReference>
<dbReference type="SMART" id="SM00594">
    <property type="entry name" value="UAS"/>
    <property type="match status" value="1"/>
</dbReference>
<dbReference type="SUPFAM" id="SSF54236">
    <property type="entry name" value="Ubiquitin-like"/>
    <property type="match status" value="2"/>
</dbReference>
<dbReference type="InterPro" id="IPR009060">
    <property type="entry name" value="UBA-like_sf"/>
</dbReference>
<keyword evidence="2" id="KW-0256">Endoplasmic reticulum</keyword>
<gene>
    <name evidence="5" type="primary">106673865</name>
</gene>
<dbReference type="PANTHER" id="PTHR23322">
    <property type="entry name" value="FAS-ASSOCIATED PROTEIN"/>
    <property type="match status" value="1"/>
</dbReference>
<evidence type="ECO:0000313" key="5">
    <source>
        <dbReference type="EnsemblMetazoa" id="XP_014261711.1"/>
    </source>
</evidence>
<protein>
    <recommendedName>
        <fullName evidence="4">UBX domain-containing protein</fullName>
    </recommendedName>
</protein>
<feature type="region of interest" description="Disordered" evidence="3">
    <location>
        <begin position="522"/>
        <end position="546"/>
    </location>
</feature>
<dbReference type="AlphaFoldDB" id="A0A8I6SDP5"/>